<organism evidence="8 9">
    <name type="scientific">Ophiocordyceps sinensis</name>
    <dbReference type="NCBI Taxonomy" id="72228"/>
    <lineage>
        <taxon>Eukaryota</taxon>
        <taxon>Fungi</taxon>
        <taxon>Dikarya</taxon>
        <taxon>Ascomycota</taxon>
        <taxon>Pezizomycotina</taxon>
        <taxon>Sordariomycetes</taxon>
        <taxon>Hypocreomycetidae</taxon>
        <taxon>Hypocreales</taxon>
        <taxon>Ophiocordycipitaceae</taxon>
        <taxon>Ophiocordyceps</taxon>
    </lineage>
</organism>
<dbReference type="InterPro" id="IPR008011">
    <property type="entry name" value="Complex1_LYR_dom"/>
</dbReference>
<proteinExistence type="inferred from homology"/>
<evidence type="ECO:0000313" key="9">
    <source>
        <dbReference type="Proteomes" id="UP000557566"/>
    </source>
</evidence>
<evidence type="ECO:0000256" key="2">
    <source>
        <dbReference type="ARBA" id="ARBA00009508"/>
    </source>
</evidence>
<evidence type="ECO:0000256" key="6">
    <source>
        <dbReference type="ARBA" id="ARBA00044735"/>
    </source>
</evidence>
<feature type="domain" description="Complex 1 LYR protein" evidence="7">
    <location>
        <begin position="34"/>
        <end position="90"/>
    </location>
</feature>
<dbReference type="GO" id="GO:0005739">
    <property type="term" value="C:mitochondrion"/>
    <property type="evidence" value="ECO:0007669"/>
    <property type="project" value="UniProtKB-SubCell"/>
</dbReference>
<evidence type="ECO:0000256" key="1">
    <source>
        <dbReference type="ARBA" id="ARBA00004173"/>
    </source>
</evidence>
<keyword evidence="4" id="KW-0496">Mitochondrion</keyword>
<dbReference type="AlphaFoldDB" id="A0A8H4PMZ7"/>
<name>A0A8H4PMZ7_9HYPO</name>
<sequence length="99" mass="11523">MSPGPQRLSRLVTHGTRRSLQADLSLHHFLQRAKVVAFYRAILRATGRIAHAPTRAETRKLARDEFERHRHVKDLSHIRFLMSTGKTEWERVERNIGGM</sequence>
<evidence type="ECO:0000259" key="7">
    <source>
        <dbReference type="Pfam" id="PF05347"/>
    </source>
</evidence>
<comment type="subcellular location">
    <subcellularLocation>
        <location evidence="1">Mitochondrion</location>
    </subcellularLocation>
</comment>
<dbReference type="InterPro" id="IPR045293">
    <property type="entry name" value="Complex1_LYR_LYRM2"/>
</dbReference>
<evidence type="ECO:0000256" key="4">
    <source>
        <dbReference type="ARBA" id="ARBA00023128"/>
    </source>
</evidence>
<comment type="similarity">
    <text evidence="2">Belongs to the complex I LYR family.</text>
</comment>
<dbReference type="Proteomes" id="UP000557566">
    <property type="component" value="Unassembled WGS sequence"/>
</dbReference>
<dbReference type="CDD" id="cd20262">
    <property type="entry name" value="Complex1_LYR_LYRM2"/>
    <property type="match status" value="1"/>
</dbReference>
<dbReference type="EMBL" id="JAAVMX010000011">
    <property type="protein sequence ID" value="KAF4504265.1"/>
    <property type="molecule type" value="Genomic_DNA"/>
</dbReference>
<evidence type="ECO:0000313" key="8">
    <source>
        <dbReference type="EMBL" id="KAF4504265.1"/>
    </source>
</evidence>
<gene>
    <name evidence="8" type="ORF">G6O67_008438</name>
</gene>
<dbReference type="OrthoDB" id="74240at2759"/>
<evidence type="ECO:0000256" key="5">
    <source>
        <dbReference type="ARBA" id="ARBA00026235"/>
    </source>
</evidence>
<keyword evidence="9" id="KW-1185">Reference proteome</keyword>
<protein>
    <recommendedName>
        <fullName evidence="5">LYR motif-containing protein 2</fullName>
    </recommendedName>
</protein>
<accession>A0A8H4PMZ7</accession>
<dbReference type="Pfam" id="PF05347">
    <property type="entry name" value="Complex1_LYR"/>
    <property type="match status" value="1"/>
</dbReference>
<reference evidence="8 9" key="1">
    <citation type="journal article" date="2020" name="Genome Biol. Evol.">
        <title>A new high-quality draft genome assembly of the Chinese cordyceps Ophiocordyceps sinensis.</title>
        <authorList>
            <person name="Shu R."/>
            <person name="Zhang J."/>
            <person name="Meng Q."/>
            <person name="Zhang H."/>
            <person name="Zhou G."/>
            <person name="Li M."/>
            <person name="Wu P."/>
            <person name="Zhao Y."/>
            <person name="Chen C."/>
            <person name="Qin Q."/>
        </authorList>
    </citation>
    <scope>NUCLEOTIDE SEQUENCE [LARGE SCALE GENOMIC DNA]</scope>
    <source>
        <strain evidence="8 9">IOZ07</strain>
    </source>
</reference>
<dbReference type="PANTHER" id="PTHR13675">
    <property type="entry name" value="LYR MOTIF-CONTAINING PROTEIN 2"/>
    <property type="match status" value="1"/>
</dbReference>
<keyword evidence="3" id="KW-0809">Transit peptide</keyword>
<comment type="caution">
    <text evidence="8">The sequence shown here is derived from an EMBL/GenBank/DDBJ whole genome shotgun (WGS) entry which is preliminary data.</text>
</comment>
<dbReference type="PANTHER" id="PTHR13675:SF0">
    <property type="entry name" value="LYR MOTIF-CONTAINING PROTEIN 2"/>
    <property type="match status" value="1"/>
</dbReference>
<evidence type="ECO:0000256" key="3">
    <source>
        <dbReference type="ARBA" id="ARBA00022946"/>
    </source>
</evidence>
<comment type="function">
    <text evidence="6">Involved in efficient integration of the N-module into mitochondrial respiratory chain complex I.</text>
</comment>